<dbReference type="InParanoid" id="L8GAF4"/>
<dbReference type="EMBL" id="GL573253">
    <property type="protein sequence ID" value="ELR10180.1"/>
    <property type="molecule type" value="Genomic_DNA"/>
</dbReference>
<dbReference type="SUPFAM" id="SSF81383">
    <property type="entry name" value="F-box domain"/>
    <property type="match status" value="1"/>
</dbReference>
<evidence type="ECO:0000313" key="3">
    <source>
        <dbReference type="Proteomes" id="UP000011064"/>
    </source>
</evidence>
<reference evidence="3" key="1">
    <citation type="submission" date="2010-09" db="EMBL/GenBank/DDBJ databases">
        <title>The genome sequence of Geomyces destructans 20631-21.</title>
        <authorList>
            <consortium name="The Broad Institute Genome Sequencing Platform"/>
            <person name="Cuomo C.A."/>
            <person name="Blehert D.S."/>
            <person name="Lorch J.M."/>
            <person name="Young S.K."/>
            <person name="Zeng Q."/>
            <person name="Gargeya S."/>
            <person name="Fitzgerald M."/>
            <person name="Haas B."/>
            <person name="Abouelleil A."/>
            <person name="Alvarado L."/>
            <person name="Arachchi H.M."/>
            <person name="Berlin A."/>
            <person name="Brown A."/>
            <person name="Chapman S.B."/>
            <person name="Chen Z."/>
            <person name="Dunbar C."/>
            <person name="Freedman E."/>
            <person name="Gearin G."/>
            <person name="Gellesch M."/>
            <person name="Goldberg J."/>
            <person name="Griggs A."/>
            <person name="Gujja S."/>
            <person name="Heiman D."/>
            <person name="Howarth C."/>
            <person name="Larson L."/>
            <person name="Lui A."/>
            <person name="MacDonald P.J.P."/>
            <person name="Montmayeur A."/>
            <person name="Murphy C."/>
            <person name="Neiman D."/>
            <person name="Pearson M."/>
            <person name="Priest M."/>
            <person name="Roberts A."/>
            <person name="Saif S."/>
            <person name="Shea T."/>
            <person name="Shenoy N."/>
            <person name="Sisk P."/>
            <person name="Stolte C."/>
            <person name="Sykes S."/>
            <person name="Wortman J."/>
            <person name="Nusbaum C."/>
            <person name="Birren B."/>
        </authorList>
    </citation>
    <scope>NUCLEOTIDE SEQUENCE [LARGE SCALE GENOMIC DNA]</scope>
    <source>
        <strain evidence="3">ATCC MYA-4855 / 20631-21</strain>
    </source>
</reference>
<accession>L8GAF4</accession>
<dbReference type="STRING" id="658429.L8GAF4"/>
<dbReference type="OrthoDB" id="2687876at2759"/>
<proteinExistence type="predicted"/>
<dbReference type="Proteomes" id="UP000011064">
    <property type="component" value="Unassembled WGS sequence"/>
</dbReference>
<dbReference type="InterPro" id="IPR001810">
    <property type="entry name" value="F-box_dom"/>
</dbReference>
<dbReference type="PROSITE" id="PS50181">
    <property type="entry name" value="FBOX"/>
    <property type="match status" value="1"/>
</dbReference>
<dbReference type="HOGENOM" id="CLU_477447_0_0_1"/>
<feature type="domain" description="F-box" evidence="1">
    <location>
        <begin position="53"/>
        <end position="99"/>
    </location>
</feature>
<name>L8GAF4_PSED2</name>
<dbReference type="VEuPathDB" id="FungiDB:GMDG_04573"/>
<evidence type="ECO:0000313" key="2">
    <source>
        <dbReference type="EMBL" id="ELR10180.1"/>
    </source>
</evidence>
<dbReference type="AlphaFoldDB" id="L8GAF4"/>
<dbReference type="Pfam" id="PF00646">
    <property type="entry name" value="F-box"/>
    <property type="match status" value="1"/>
</dbReference>
<evidence type="ECO:0000259" key="1">
    <source>
        <dbReference type="PROSITE" id="PS50181"/>
    </source>
</evidence>
<organism evidence="2 3">
    <name type="scientific">Pseudogymnoascus destructans (strain ATCC MYA-4855 / 20631-21)</name>
    <name type="common">Bat white-nose syndrome fungus</name>
    <name type="synonym">Geomyces destructans</name>
    <dbReference type="NCBI Taxonomy" id="658429"/>
    <lineage>
        <taxon>Eukaryota</taxon>
        <taxon>Fungi</taxon>
        <taxon>Dikarya</taxon>
        <taxon>Ascomycota</taxon>
        <taxon>Pezizomycotina</taxon>
        <taxon>Leotiomycetes</taxon>
        <taxon>Thelebolales</taxon>
        <taxon>Thelebolaceae</taxon>
        <taxon>Pseudogymnoascus</taxon>
    </lineage>
</organism>
<keyword evidence="3" id="KW-1185">Reference proteome</keyword>
<gene>
    <name evidence="2" type="ORF">GMDG_04573</name>
</gene>
<sequence length="571" mass="64673">MKPEHKHADAVVRTCADHRLDFGLVMVHSRPYVTEAVQDSLQTTFEISPASGLGEMDCLPAELMTMVLKNLDILSYFRFRRVNRYARILSTSPQEYQLVAKYGVEGLRALLRSDCARRFTIMDLYRLLTTQSCALCGKFGGYLFLLTATRCCFPCLQASPNLRVISTTNFAHRAGISTYKLSVLYRSTLRTVSGYYSISGARAKRPKKLILMAEAIAALDSQGVLKEYSIGNLLRRYEDEEYEQRFMATTPFPWYNTSTGKAEHGLSCKGCHVRVTTERKDFDNHSALSSAEFLSHFATCVEAWDIWAKSQQGTVPVEDSEFLSFLMIFNNDNGVSSHHDGLLHEWKGPLLLLHPGRNQRQIHLDGESLMDMPLDFQNIICSGSPTACPYDKDDWNSAYISRNAVTGELEPALSQTTLPRVQAVWHLKMINFLDLERTKLLSSLAQECKWKQATTGDEAGDQKPMIAKMARFPWEIQYIEAETRIYQLLQPLGITPTFLGHIHEAGRVIGFLLEKVEGRSANIGDLEICKAALQHLQDQRILHGLHLSPLSHNFQWGELGKSDFHQPNWRN</sequence>
<dbReference type="InterPro" id="IPR036047">
    <property type="entry name" value="F-box-like_dom_sf"/>
</dbReference>
<protein>
    <recommendedName>
        <fullName evidence="1">F-box domain-containing protein</fullName>
    </recommendedName>
</protein>